<dbReference type="OrthoDB" id="8708750at2"/>
<organism evidence="7 8">
    <name type="scientific">Herminiimonas fonticola</name>
    <dbReference type="NCBI Taxonomy" id="303380"/>
    <lineage>
        <taxon>Bacteria</taxon>
        <taxon>Pseudomonadati</taxon>
        <taxon>Pseudomonadota</taxon>
        <taxon>Betaproteobacteria</taxon>
        <taxon>Burkholderiales</taxon>
        <taxon>Oxalobacteraceae</taxon>
        <taxon>Herminiimonas</taxon>
    </lineage>
</organism>
<dbReference type="Gene3D" id="3.30.700.10">
    <property type="entry name" value="Glycoprotein, Type 4 Pilin"/>
    <property type="match status" value="1"/>
</dbReference>
<dbReference type="NCBIfam" id="TIGR02532">
    <property type="entry name" value="IV_pilin_GFxxxE"/>
    <property type="match status" value="1"/>
</dbReference>
<dbReference type="Proteomes" id="UP000294737">
    <property type="component" value="Unassembled WGS sequence"/>
</dbReference>
<keyword evidence="5 6" id="KW-0472">Membrane</keyword>
<dbReference type="EMBL" id="SNWF01000004">
    <property type="protein sequence ID" value="TDN94843.1"/>
    <property type="molecule type" value="Genomic_DNA"/>
</dbReference>
<dbReference type="GO" id="GO:0016020">
    <property type="term" value="C:membrane"/>
    <property type="evidence" value="ECO:0007669"/>
    <property type="project" value="UniProtKB-SubCell"/>
</dbReference>
<evidence type="ECO:0000313" key="7">
    <source>
        <dbReference type="EMBL" id="TDN94843.1"/>
    </source>
</evidence>
<evidence type="ECO:0000256" key="3">
    <source>
        <dbReference type="ARBA" id="ARBA00022692"/>
    </source>
</evidence>
<evidence type="ECO:0000256" key="5">
    <source>
        <dbReference type="ARBA" id="ARBA00023136"/>
    </source>
</evidence>
<dbReference type="PANTHER" id="PTHR30093:SF44">
    <property type="entry name" value="TYPE II SECRETION SYSTEM CORE PROTEIN G"/>
    <property type="match status" value="1"/>
</dbReference>
<sequence length="145" mass="14323">MNVKSFSKKQAGFTLIELVVVIVILGILAVTAIPRFTGMAQQARVAAVNGMLGAVQSASAIAHAQALVTNTVNGTVTMEGGSVAIANSYPTATGIDSALSARDGFTFAAGVFTLTGATTPASCIVTYTAPAAGNAPTIAATTGGC</sequence>
<evidence type="ECO:0000256" key="2">
    <source>
        <dbReference type="ARBA" id="ARBA00022481"/>
    </source>
</evidence>
<evidence type="ECO:0000256" key="6">
    <source>
        <dbReference type="SAM" id="Phobius"/>
    </source>
</evidence>
<accession>A0A4R6GIR1</accession>
<dbReference type="InterPro" id="IPR045584">
    <property type="entry name" value="Pilin-like"/>
</dbReference>
<comment type="subcellular location">
    <subcellularLocation>
        <location evidence="1">Membrane</location>
        <topology evidence="1">Single-pass membrane protein</topology>
    </subcellularLocation>
</comment>
<proteinExistence type="predicted"/>
<evidence type="ECO:0000313" key="8">
    <source>
        <dbReference type="Proteomes" id="UP000294737"/>
    </source>
</evidence>
<dbReference type="PROSITE" id="PS00409">
    <property type="entry name" value="PROKAR_NTER_METHYL"/>
    <property type="match status" value="1"/>
</dbReference>
<keyword evidence="2" id="KW-0488">Methylation</keyword>
<name>A0A4R6GIR1_9BURK</name>
<evidence type="ECO:0000256" key="4">
    <source>
        <dbReference type="ARBA" id="ARBA00022989"/>
    </source>
</evidence>
<dbReference type="AlphaFoldDB" id="A0A4R6GIR1"/>
<dbReference type="Pfam" id="PF07963">
    <property type="entry name" value="N_methyl"/>
    <property type="match status" value="1"/>
</dbReference>
<reference evidence="7 8" key="1">
    <citation type="submission" date="2019-03" db="EMBL/GenBank/DDBJ databases">
        <title>Genomic Encyclopedia of Type Strains, Phase IV (KMG-IV): sequencing the most valuable type-strain genomes for metagenomic binning, comparative biology and taxonomic classification.</title>
        <authorList>
            <person name="Goeker M."/>
        </authorList>
    </citation>
    <scope>NUCLEOTIDE SEQUENCE [LARGE SCALE GENOMIC DNA]</scope>
    <source>
        <strain evidence="7 8">DSM 18555</strain>
    </source>
</reference>
<feature type="transmembrane region" description="Helical" evidence="6">
    <location>
        <begin position="12"/>
        <end position="33"/>
    </location>
</feature>
<dbReference type="PANTHER" id="PTHR30093">
    <property type="entry name" value="GENERAL SECRETION PATHWAY PROTEIN G"/>
    <property type="match status" value="1"/>
</dbReference>
<dbReference type="RefSeq" id="WP_112991530.1">
    <property type="nucleotide sequence ID" value="NZ_PTLZ01000001.1"/>
</dbReference>
<protein>
    <submittedName>
        <fullName evidence="7">MSHA pilin protein MshA</fullName>
    </submittedName>
</protein>
<evidence type="ECO:0000256" key="1">
    <source>
        <dbReference type="ARBA" id="ARBA00004167"/>
    </source>
</evidence>
<gene>
    <name evidence="7" type="ORF">EV677_1404</name>
</gene>
<keyword evidence="4 6" id="KW-1133">Transmembrane helix</keyword>
<dbReference type="InterPro" id="IPR012902">
    <property type="entry name" value="N_methyl_site"/>
</dbReference>
<keyword evidence="3 6" id="KW-0812">Transmembrane</keyword>
<keyword evidence="8" id="KW-1185">Reference proteome</keyword>
<dbReference type="SUPFAM" id="SSF54523">
    <property type="entry name" value="Pili subunits"/>
    <property type="match status" value="1"/>
</dbReference>
<comment type="caution">
    <text evidence="7">The sequence shown here is derived from an EMBL/GenBank/DDBJ whole genome shotgun (WGS) entry which is preliminary data.</text>
</comment>